<evidence type="ECO:0000313" key="1">
    <source>
        <dbReference type="EMBL" id="GAA4747662.1"/>
    </source>
</evidence>
<dbReference type="Proteomes" id="UP001500822">
    <property type="component" value="Unassembled WGS sequence"/>
</dbReference>
<sequence length="179" mass="19603">MVRGGRGGGSVRAGRHRHAGAVPDSEIVEVDGIRVTDLRRTALDLAQTGTFAQALTVVDGVLARGVSKESLHAAAAERTTTGIRIAQRAVAHGSGLSATVGESWSRAQMIDADLPLPQLQREYWLSGERYFPDYDWDRMLIGEFDGLKYRANAESRVTSDPRTLQSAHIRSGARFRPRY</sequence>
<organism evidence="1 2">
    <name type="scientific">Gordonia alkaliphila</name>
    <dbReference type="NCBI Taxonomy" id="1053547"/>
    <lineage>
        <taxon>Bacteria</taxon>
        <taxon>Bacillati</taxon>
        <taxon>Actinomycetota</taxon>
        <taxon>Actinomycetes</taxon>
        <taxon>Mycobacteriales</taxon>
        <taxon>Gordoniaceae</taxon>
        <taxon>Gordonia</taxon>
    </lineage>
</organism>
<gene>
    <name evidence="1" type="ORF">GCM10023217_17100</name>
</gene>
<reference evidence="2" key="1">
    <citation type="journal article" date="2019" name="Int. J. Syst. Evol. Microbiol.">
        <title>The Global Catalogue of Microorganisms (GCM) 10K type strain sequencing project: providing services to taxonomists for standard genome sequencing and annotation.</title>
        <authorList>
            <consortium name="The Broad Institute Genomics Platform"/>
            <consortium name="The Broad Institute Genome Sequencing Center for Infectious Disease"/>
            <person name="Wu L."/>
            <person name="Ma J."/>
        </authorList>
    </citation>
    <scope>NUCLEOTIDE SEQUENCE [LARGE SCALE GENOMIC DNA]</scope>
    <source>
        <strain evidence="2">JCM 18077</strain>
    </source>
</reference>
<protein>
    <submittedName>
        <fullName evidence="1">Uncharacterized protein</fullName>
    </submittedName>
</protein>
<dbReference type="RefSeq" id="WP_345313171.1">
    <property type="nucleotide sequence ID" value="NZ_BAABIE010000006.1"/>
</dbReference>
<evidence type="ECO:0000313" key="2">
    <source>
        <dbReference type="Proteomes" id="UP001500822"/>
    </source>
</evidence>
<keyword evidence="2" id="KW-1185">Reference proteome</keyword>
<accession>A0ABP8Z692</accession>
<name>A0ABP8Z692_9ACTN</name>
<comment type="caution">
    <text evidence="1">The sequence shown here is derived from an EMBL/GenBank/DDBJ whole genome shotgun (WGS) entry which is preliminary data.</text>
</comment>
<dbReference type="EMBL" id="BAABIE010000006">
    <property type="protein sequence ID" value="GAA4747662.1"/>
    <property type="molecule type" value="Genomic_DNA"/>
</dbReference>
<proteinExistence type="predicted"/>